<reference evidence="1 2" key="1">
    <citation type="submission" date="2014-04" db="EMBL/GenBank/DDBJ databases">
        <authorList>
            <consortium name="DOE Joint Genome Institute"/>
            <person name="Kuo A."/>
            <person name="Zuccaro A."/>
            <person name="Kohler A."/>
            <person name="Nagy L.G."/>
            <person name="Floudas D."/>
            <person name="Copeland A."/>
            <person name="Barry K.W."/>
            <person name="Cichocki N."/>
            <person name="Veneault-Fourrey C."/>
            <person name="LaButti K."/>
            <person name="Lindquist E.A."/>
            <person name="Lipzen A."/>
            <person name="Lundell T."/>
            <person name="Morin E."/>
            <person name="Murat C."/>
            <person name="Sun H."/>
            <person name="Tunlid A."/>
            <person name="Henrissat B."/>
            <person name="Grigoriev I.V."/>
            <person name="Hibbett D.S."/>
            <person name="Martin F."/>
            <person name="Nordberg H.P."/>
            <person name="Cantor M.N."/>
            <person name="Hua S.X."/>
        </authorList>
    </citation>
    <scope>NUCLEOTIDE SEQUENCE [LARGE SCALE GENOMIC DNA]</scope>
    <source>
        <strain evidence="1 2">MAFF 305830</strain>
    </source>
</reference>
<evidence type="ECO:0000313" key="2">
    <source>
        <dbReference type="Proteomes" id="UP000054097"/>
    </source>
</evidence>
<dbReference type="AlphaFoldDB" id="A0A0C2WNX0"/>
<name>A0A0C2WNX0_SERVB</name>
<dbReference type="OrthoDB" id="2122982at2759"/>
<proteinExistence type="predicted"/>
<accession>A0A0C2WNX0</accession>
<dbReference type="Proteomes" id="UP000054097">
    <property type="component" value="Unassembled WGS sequence"/>
</dbReference>
<gene>
    <name evidence="1" type="ORF">M408DRAFT_31289</name>
</gene>
<dbReference type="EMBL" id="KN824768">
    <property type="protein sequence ID" value="KIM19367.1"/>
    <property type="molecule type" value="Genomic_DNA"/>
</dbReference>
<keyword evidence="2" id="KW-1185">Reference proteome</keyword>
<protein>
    <submittedName>
        <fullName evidence="1">Uncharacterized protein</fullName>
    </submittedName>
</protein>
<evidence type="ECO:0000313" key="1">
    <source>
        <dbReference type="EMBL" id="KIM19367.1"/>
    </source>
</evidence>
<dbReference type="HOGENOM" id="CLU_1020015_0_0_1"/>
<dbReference type="STRING" id="933852.A0A0C2WNX0"/>
<organism evidence="1 2">
    <name type="scientific">Serendipita vermifera MAFF 305830</name>
    <dbReference type="NCBI Taxonomy" id="933852"/>
    <lineage>
        <taxon>Eukaryota</taxon>
        <taxon>Fungi</taxon>
        <taxon>Dikarya</taxon>
        <taxon>Basidiomycota</taxon>
        <taxon>Agaricomycotina</taxon>
        <taxon>Agaricomycetes</taxon>
        <taxon>Sebacinales</taxon>
        <taxon>Serendipitaceae</taxon>
        <taxon>Serendipita</taxon>
    </lineage>
</organism>
<sequence length="273" mass="31201">MSIGLSPFWNTLERVILQQRYFDFIFSILVIHVYKGLLKLENDRRDNSEQIVILFHSMAKMLSVLTYLDQRVLVDDDPLTIHLGEILYASCATMEEFGDLSDLYYNKCKQPIVRFMKAGDFKNKISDFADRFAQHRAELQEILVIRNEVRSGDIFQGIEELRANTQKIIARLGEPASEQEIKAIELVRSCGKDRVLHDKAMLEELSGMIGGGKVSGNTQALLESNLDELLTLNMDQFHRKLDSSMNQISESVNKSRDAILKKAGDFTVSNHKR</sequence>
<reference evidence="2" key="2">
    <citation type="submission" date="2015-01" db="EMBL/GenBank/DDBJ databases">
        <title>Evolutionary Origins and Diversification of the Mycorrhizal Mutualists.</title>
        <authorList>
            <consortium name="DOE Joint Genome Institute"/>
            <consortium name="Mycorrhizal Genomics Consortium"/>
            <person name="Kohler A."/>
            <person name="Kuo A."/>
            <person name="Nagy L.G."/>
            <person name="Floudas D."/>
            <person name="Copeland A."/>
            <person name="Barry K.W."/>
            <person name="Cichocki N."/>
            <person name="Veneault-Fourrey C."/>
            <person name="LaButti K."/>
            <person name="Lindquist E.A."/>
            <person name="Lipzen A."/>
            <person name="Lundell T."/>
            <person name="Morin E."/>
            <person name="Murat C."/>
            <person name="Riley R."/>
            <person name="Ohm R."/>
            <person name="Sun H."/>
            <person name="Tunlid A."/>
            <person name="Henrissat B."/>
            <person name="Grigoriev I.V."/>
            <person name="Hibbett D.S."/>
            <person name="Martin F."/>
        </authorList>
    </citation>
    <scope>NUCLEOTIDE SEQUENCE [LARGE SCALE GENOMIC DNA]</scope>
    <source>
        <strain evidence="2">MAFF 305830</strain>
    </source>
</reference>